<reference evidence="2" key="1">
    <citation type="submission" date="2019-03" db="EMBL/GenBank/DDBJ databases">
        <authorList>
            <person name="Hao L."/>
        </authorList>
    </citation>
    <scope>NUCLEOTIDE SEQUENCE</scope>
</reference>
<dbReference type="AlphaFoldDB" id="A0A485LZ08"/>
<feature type="domain" description="Rubrerythrin diiron-binding" evidence="1">
    <location>
        <begin position="8"/>
        <end position="152"/>
    </location>
</feature>
<sequence length="175" mass="20307">MDGRQRLDALDVALRNETSEREFYLKHAQRTKNPLGKAMFLEIADDELEHYQRLKELHAKWESSQKWPESLPLEVRGTRVGRLLDVDRLIREAGGSRADADDISALETAARFEAKGSEFYAGLRDAVSDPREKAFFDLLSRIEREHYLSLKDAEEYLKDPVSWLRRTERHSFDGA</sequence>
<dbReference type="Gene3D" id="1.20.1260.10">
    <property type="match status" value="1"/>
</dbReference>
<dbReference type="CDD" id="cd01045">
    <property type="entry name" value="Ferritin_like_AB"/>
    <property type="match status" value="1"/>
</dbReference>
<dbReference type="InterPro" id="IPR009078">
    <property type="entry name" value="Ferritin-like_SF"/>
</dbReference>
<evidence type="ECO:0000313" key="2">
    <source>
        <dbReference type="EMBL" id="VFU11354.1"/>
    </source>
</evidence>
<dbReference type="SUPFAM" id="SSF47240">
    <property type="entry name" value="Ferritin-like"/>
    <property type="match status" value="1"/>
</dbReference>
<evidence type="ECO:0000259" key="1">
    <source>
        <dbReference type="Pfam" id="PF02915"/>
    </source>
</evidence>
<name>A0A485LZ08_9ZZZZ</name>
<organism evidence="2">
    <name type="scientific">anaerobic digester metagenome</name>
    <dbReference type="NCBI Taxonomy" id="1263854"/>
    <lineage>
        <taxon>unclassified sequences</taxon>
        <taxon>metagenomes</taxon>
        <taxon>ecological metagenomes</taxon>
    </lineage>
</organism>
<dbReference type="PANTHER" id="PTHR33531">
    <property type="entry name" value="RUBRERYTHRIN SUBFAMILY"/>
    <property type="match status" value="1"/>
</dbReference>
<dbReference type="Pfam" id="PF02915">
    <property type="entry name" value="Rubrerythrin"/>
    <property type="match status" value="1"/>
</dbReference>
<dbReference type="InterPro" id="IPR003251">
    <property type="entry name" value="Rr_diiron-bd_dom"/>
</dbReference>
<protein>
    <submittedName>
        <fullName evidence="2">Putative trifunctional 2-polyprenylphenol hydroxylase/glutamate synthase subunit beta/ferritin domain-containing protein</fullName>
    </submittedName>
</protein>
<dbReference type="GO" id="GO:0016491">
    <property type="term" value="F:oxidoreductase activity"/>
    <property type="evidence" value="ECO:0007669"/>
    <property type="project" value="InterPro"/>
</dbReference>
<dbReference type="InterPro" id="IPR012347">
    <property type="entry name" value="Ferritin-like"/>
</dbReference>
<dbReference type="EMBL" id="CAADRM010000007">
    <property type="protein sequence ID" value="VFU11354.1"/>
    <property type="molecule type" value="Genomic_DNA"/>
</dbReference>
<accession>A0A485LZ08</accession>
<proteinExistence type="predicted"/>
<dbReference type="PANTHER" id="PTHR33531:SF7">
    <property type="entry name" value="HYPOTHETICAL MEMBRANE PROTEIN, CONSERVED"/>
    <property type="match status" value="1"/>
</dbReference>
<dbReference type="GO" id="GO:0046872">
    <property type="term" value="F:metal ion binding"/>
    <property type="evidence" value="ECO:0007669"/>
    <property type="project" value="InterPro"/>
</dbReference>
<gene>
    <name evidence="2" type="ORF">SCFA_1040003</name>
</gene>